<evidence type="ECO:0000256" key="5">
    <source>
        <dbReference type="ARBA" id="ARBA00034078"/>
    </source>
</evidence>
<dbReference type="GO" id="GO:0005739">
    <property type="term" value="C:mitochondrion"/>
    <property type="evidence" value="ECO:0007669"/>
    <property type="project" value="TreeGrafter"/>
</dbReference>
<dbReference type="Proteomes" id="UP000887574">
    <property type="component" value="Unplaced"/>
</dbReference>
<feature type="domain" description="Iron-binding zinc finger CDGSH type" evidence="6">
    <location>
        <begin position="285"/>
        <end position="320"/>
    </location>
</feature>
<dbReference type="SMART" id="SM00704">
    <property type="entry name" value="ZnF_CDGSH"/>
    <property type="match status" value="2"/>
</dbReference>
<organism evidence="7 8">
    <name type="scientific">Ditylenchus dipsaci</name>
    <dbReference type="NCBI Taxonomy" id="166011"/>
    <lineage>
        <taxon>Eukaryota</taxon>
        <taxon>Metazoa</taxon>
        <taxon>Ecdysozoa</taxon>
        <taxon>Nematoda</taxon>
        <taxon>Chromadorea</taxon>
        <taxon>Rhabditida</taxon>
        <taxon>Tylenchina</taxon>
        <taxon>Tylenchomorpha</taxon>
        <taxon>Sphaerularioidea</taxon>
        <taxon>Anguinidae</taxon>
        <taxon>Anguininae</taxon>
        <taxon>Ditylenchus</taxon>
    </lineage>
</organism>
<accession>A0A915DJL8</accession>
<evidence type="ECO:0000256" key="1">
    <source>
        <dbReference type="ARBA" id="ARBA00022714"/>
    </source>
</evidence>
<dbReference type="Gene3D" id="3.40.5.90">
    <property type="entry name" value="CDGSH iron-sulfur domain, mitoNEET-type"/>
    <property type="match status" value="2"/>
</dbReference>
<dbReference type="InterPro" id="IPR042216">
    <property type="entry name" value="MitoNEET_CISD"/>
</dbReference>
<dbReference type="WBParaSite" id="jg20734">
    <property type="protein sequence ID" value="jg20734"/>
    <property type="gene ID" value="jg20734"/>
</dbReference>
<evidence type="ECO:0000313" key="7">
    <source>
        <dbReference type="Proteomes" id="UP000887574"/>
    </source>
</evidence>
<dbReference type="InterPro" id="IPR052950">
    <property type="entry name" value="CISD"/>
</dbReference>
<evidence type="ECO:0000256" key="3">
    <source>
        <dbReference type="ARBA" id="ARBA00023004"/>
    </source>
</evidence>
<keyword evidence="4" id="KW-0411">Iron-sulfur</keyword>
<reference evidence="8" key="1">
    <citation type="submission" date="2022-11" db="UniProtKB">
        <authorList>
            <consortium name="WormBaseParasite"/>
        </authorList>
    </citation>
    <scope>IDENTIFICATION</scope>
</reference>
<feature type="domain" description="Iron-binding zinc finger CDGSH type" evidence="6">
    <location>
        <begin position="242"/>
        <end position="279"/>
    </location>
</feature>
<evidence type="ECO:0000259" key="6">
    <source>
        <dbReference type="SMART" id="SM00704"/>
    </source>
</evidence>
<dbReference type="GO" id="GO:0051537">
    <property type="term" value="F:2 iron, 2 sulfur cluster binding"/>
    <property type="evidence" value="ECO:0007669"/>
    <property type="project" value="UniProtKB-KW"/>
</dbReference>
<dbReference type="GO" id="GO:0046872">
    <property type="term" value="F:metal ion binding"/>
    <property type="evidence" value="ECO:0007669"/>
    <property type="project" value="UniProtKB-KW"/>
</dbReference>
<dbReference type="AlphaFoldDB" id="A0A915DJL8"/>
<evidence type="ECO:0000256" key="4">
    <source>
        <dbReference type="ARBA" id="ARBA00023014"/>
    </source>
</evidence>
<dbReference type="PANTHER" id="PTHR46491:SF9">
    <property type="entry name" value="IRON-BINDING ZINC FINGER CDGSH TYPE DOMAIN-CONTAINING PROTEIN"/>
    <property type="match status" value="1"/>
</dbReference>
<keyword evidence="1" id="KW-0001">2Fe-2S</keyword>
<dbReference type="InterPro" id="IPR018967">
    <property type="entry name" value="FeS-contain_CDGSH-typ"/>
</dbReference>
<keyword evidence="2" id="KW-0479">Metal-binding</keyword>
<keyword evidence="3" id="KW-0408">Iron</keyword>
<dbReference type="Pfam" id="PF09360">
    <property type="entry name" value="zf-CDGSH"/>
    <property type="match status" value="2"/>
</dbReference>
<proteinExistence type="predicted"/>
<name>A0A915DJL8_9BILA</name>
<sequence length="331" mass="37642">MSNLEKVVENAVADDVNQDCEKVVMQQITTSLVEKIKAKKKVLESQVKPALDSFNEISSKAEHLEKKRRAVEITFTKLFQEFEPIEDALDSAKEGYADKAGEDGQILVRGLEEAHTLIRKCNALETKNNILRPQMESVISEHDRLKKEFEESDAKHKQLLTLLAQKKAEYESLIPLTADGSLNTSTPRKEISYRLHRVGSHFVGTEPSVLKYHMIPDKKPEQPYGRQGTNHLLPGFGKVNSKLPTRTILRKDKVYTWCSCGHSGSQPLCDGSHNMITTPDYKLKPVRFIPDRDMQVFLCNCKQTKNRPFCDGSHKHIKDKQEEEKLLDDGD</sequence>
<comment type="cofactor">
    <cofactor evidence="5">
        <name>[2Fe-2S] cluster</name>
        <dbReference type="ChEBI" id="CHEBI:190135"/>
    </cofactor>
</comment>
<dbReference type="PANTHER" id="PTHR46491">
    <property type="entry name" value="CDGSH IRON SULFUR DOMAIN PROTEIN HOMOLOG"/>
    <property type="match status" value="1"/>
</dbReference>
<keyword evidence="7" id="KW-1185">Reference proteome</keyword>
<protein>
    <submittedName>
        <fullName evidence="8">Iron-binding zinc finger CDGSH type domain-containing protein</fullName>
    </submittedName>
</protein>
<evidence type="ECO:0000256" key="2">
    <source>
        <dbReference type="ARBA" id="ARBA00022723"/>
    </source>
</evidence>
<evidence type="ECO:0000313" key="8">
    <source>
        <dbReference type="WBParaSite" id="jg20734"/>
    </source>
</evidence>